<organism evidence="6 7">
    <name type="scientific">Desulfosarcina widdelii</name>
    <dbReference type="NCBI Taxonomy" id="947919"/>
    <lineage>
        <taxon>Bacteria</taxon>
        <taxon>Pseudomonadati</taxon>
        <taxon>Thermodesulfobacteriota</taxon>
        <taxon>Desulfobacteria</taxon>
        <taxon>Desulfobacterales</taxon>
        <taxon>Desulfosarcinaceae</taxon>
        <taxon>Desulfosarcina</taxon>
    </lineage>
</organism>
<dbReference type="InterPro" id="IPR027417">
    <property type="entry name" value="P-loop_NTPase"/>
</dbReference>
<dbReference type="Proteomes" id="UP000427769">
    <property type="component" value="Chromosome"/>
</dbReference>
<dbReference type="GO" id="GO:0042626">
    <property type="term" value="F:ATPase-coupled transmembrane transporter activity"/>
    <property type="evidence" value="ECO:0007669"/>
    <property type="project" value="TreeGrafter"/>
</dbReference>
<comment type="similarity">
    <text evidence="1">Belongs to the ABC transporter superfamily.</text>
</comment>
<dbReference type="InterPro" id="IPR017871">
    <property type="entry name" value="ABC_transporter-like_CS"/>
</dbReference>
<evidence type="ECO:0000313" key="6">
    <source>
        <dbReference type="EMBL" id="BBO76897.1"/>
    </source>
</evidence>
<dbReference type="GO" id="GO:0043190">
    <property type="term" value="C:ATP-binding cassette (ABC) transporter complex"/>
    <property type="evidence" value="ECO:0007669"/>
    <property type="project" value="TreeGrafter"/>
</dbReference>
<keyword evidence="2" id="KW-0813">Transport</keyword>
<keyword evidence="7" id="KW-1185">Reference proteome</keyword>
<evidence type="ECO:0000256" key="3">
    <source>
        <dbReference type="ARBA" id="ARBA00022741"/>
    </source>
</evidence>
<evidence type="ECO:0000256" key="1">
    <source>
        <dbReference type="ARBA" id="ARBA00005417"/>
    </source>
</evidence>
<dbReference type="InterPro" id="IPR015856">
    <property type="entry name" value="ABC_transpr_CbiO/EcfA_su"/>
</dbReference>
<dbReference type="InterPro" id="IPR003439">
    <property type="entry name" value="ABC_transporter-like_ATP-bd"/>
</dbReference>
<dbReference type="PROSITE" id="PS00211">
    <property type="entry name" value="ABC_TRANSPORTER_1"/>
    <property type="match status" value="1"/>
</dbReference>
<dbReference type="KEGG" id="dwd:DSCW_43140"/>
<evidence type="ECO:0000313" key="7">
    <source>
        <dbReference type="Proteomes" id="UP000427769"/>
    </source>
</evidence>
<dbReference type="GO" id="GO:0005524">
    <property type="term" value="F:ATP binding"/>
    <property type="evidence" value="ECO:0007669"/>
    <property type="project" value="UniProtKB-KW"/>
</dbReference>
<dbReference type="SUPFAM" id="SSF52540">
    <property type="entry name" value="P-loop containing nucleoside triphosphate hydrolases"/>
    <property type="match status" value="1"/>
</dbReference>
<dbReference type="OrthoDB" id="9782163at2"/>
<feature type="domain" description="ABC transporter" evidence="5">
    <location>
        <begin position="6"/>
        <end position="237"/>
    </location>
</feature>
<dbReference type="GO" id="GO:0016887">
    <property type="term" value="F:ATP hydrolysis activity"/>
    <property type="evidence" value="ECO:0007669"/>
    <property type="project" value="InterPro"/>
</dbReference>
<dbReference type="CDD" id="cd03225">
    <property type="entry name" value="ABC_cobalt_CbiO_domain1"/>
    <property type="match status" value="1"/>
</dbReference>
<dbReference type="InterPro" id="IPR050095">
    <property type="entry name" value="ECF_ABC_transporter_ATP-bd"/>
</dbReference>
<dbReference type="PANTHER" id="PTHR43553:SF24">
    <property type="entry name" value="ENERGY-COUPLING FACTOR TRANSPORTER ATP-BINDING PROTEIN ECFA1"/>
    <property type="match status" value="1"/>
</dbReference>
<reference evidence="6 7" key="1">
    <citation type="submission" date="2019-11" db="EMBL/GenBank/DDBJ databases">
        <title>Comparative genomics of hydrocarbon-degrading Desulfosarcina strains.</title>
        <authorList>
            <person name="Watanabe M."/>
            <person name="Kojima H."/>
            <person name="Fukui M."/>
        </authorList>
    </citation>
    <scope>NUCLEOTIDE SEQUENCE [LARGE SCALE GENOMIC DNA]</scope>
    <source>
        <strain evidence="6 7">PP31</strain>
    </source>
</reference>
<gene>
    <name evidence="6" type="ORF">DSCW_43140</name>
</gene>
<dbReference type="Pfam" id="PF00005">
    <property type="entry name" value="ABC_tran"/>
    <property type="match status" value="1"/>
</dbReference>
<keyword evidence="4 6" id="KW-0067">ATP-binding</keyword>
<dbReference type="PROSITE" id="PS50893">
    <property type="entry name" value="ABC_TRANSPORTER_2"/>
    <property type="match status" value="1"/>
</dbReference>
<evidence type="ECO:0000256" key="2">
    <source>
        <dbReference type="ARBA" id="ARBA00022448"/>
    </source>
</evidence>
<dbReference type="SMART" id="SM00382">
    <property type="entry name" value="AAA"/>
    <property type="match status" value="1"/>
</dbReference>
<sequence length="240" mass="26728">MDSLLLNLSNISFHYPGGKPVLDRLEFRLNAGDRVGLVAPNGSGKTTLFHVIMGLLKPDSGTVEAFGRPRQEESDFVEVRRRIGLLFQDADDQLFSPTVLEDVAFGPLNLGKTREEALAVARETLDFLGLKGFEDRVTYKLSGGEKRLVSLATVLSMRPEVLLLDEPSTGLDSTTKETLVEILNGLDLSLILISHEFDFLSRTARHIYTLEDGRIRLDAELQIHTHQHAHLVGDQPHKHI</sequence>
<name>A0A5K7ZLJ9_9BACT</name>
<dbReference type="AlphaFoldDB" id="A0A5K7ZLJ9"/>
<evidence type="ECO:0000259" key="5">
    <source>
        <dbReference type="PROSITE" id="PS50893"/>
    </source>
</evidence>
<dbReference type="PANTHER" id="PTHR43553">
    <property type="entry name" value="HEAVY METAL TRANSPORTER"/>
    <property type="match status" value="1"/>
</dbReference>
<evidence type="ECO:0000256" key="4">
    <source>
        <dbReference type="ARBA" id="ARBA00022840"/>
    </source>
</evidence>
<dbReference type="EMBL" id="AP021875">
    <property type="protein sequence ID" value="BBO76897.1"/>
    <property type="molecule type" value="Genomic_DNA"/>
</dbReference>
<keyword evidence="3" id="KW-0547">Nucleotide-binding</keyword>
<protein>
    <submittedName>
        <fullName evidence="6">Energy-coupling factor ABC transporter ATP-binding protein</fullName>
    </submittedName>
</protein>
<dbReference type="InterPro" id="IPR003593">
    <property type="entry name" value="AAA+_ATPase"/>
</dbReference>
<dbReference type="RefSeq" id="WP_155305698.1">
    <property type="nucleotide sequence ID" value="NZ_AP021875.1"/>
</dbReference>
<proteinExistence type="inferred from homology"/>
<accession>A0A5K7ZLJ9</accession>
<dbReference type="Gene3D" id="3.40.50.300">
    <property type="entry name" value="P-loop containing nucleotide triphosphate hydrolases"/>
    <property type="match status" value="1"/>
</dbReference>